<dbReference type="EMBL" id="MK814720">
    <property type="protein sequence ID" value="QCI08191.1"/>
    <property type="molecule type" value="Genomic_DNA"/>
</dbReference>
<dbReference type="GO" id="GO:0005524">
    <property type="term" value="F:ATP binding"/>
    <property type="evidence" value="ECO:0007669"/>
    <property type="project" value="UniProtKB-UniRule"/>
</dbReference>
<dbReference type="Pfam" id="PF01171">
    <property type="entry name" value="ATP_bind_3"/>
    <property type="match status" value="1"/>
</dbReference>
<dbReference type="GO" id="GO:0006400">
    <property type="term" value="P:tRNA modification"/>
    <property type="evidence" value="ECO:0007669"/>
    <property type="project" value="UniProtKB-UniRule"/>
</dbReference>
<comment type="domain">
    <text evidence="6">The N-terminal region contains the highly conserved SGGXDS motif, predicted to be a P-loop motif involved in ATP binding.</text>
</comment>
<feature type="domain" description="tRNA(Ile)-lysidine/2-thiocytidine synthase N-terminal" evidence="7">
    <location>
        <begin position="25"/>
        <end position="204"/>
    </location>
</feature>
<organism evidence="8">
    <name type="scientific">Pterothamnion crispum</name>
    <dbReference type="NCBI Taxonomy" id="1550583"/>
    <lineage>
        <taxon>Eukaryota</taxon>
        <taxon>Rhodophyta</taxon>
        <taxon>Florideophyceae</taxon>
        <taxon>Rhodymeniophycidae</taxon>
        <taxon>Ceramiales</taxon>
        <taxon>Ceramiaceae</taxon>
        <taxon>Pterothamnion</taxon>
    </lineage>
</organism>
<proteinExistence type="inferred from homology"/>
<dbReference type="InterPro" id="IPR011063">
    <property type="entry name" value="TilS/TtcA_N"/>
</dbReference>
<evidence type="ECO:0000256" key="4">
    <source>
        <dbReference type="ARBA" id="ARBA00022840"/>
    </source>
</evidence>
<evidence type="ECO:0000256" key="5">
    <source>
        <dbReference type="ARBA" id="ARBA00048539"/>
    </source>
</evidence>
<keyword evidence="1 6" id="KW-0436">Ligase</keyword>
<dbReference type="SUPFAM" id="SSF82829">
    <property type="entry name" value="MesJ substrate recognition domain-like"/>
    <property type="match status" value="1"/>
</dbReference>
<evidence type="ECO:0000313" key="8">
    <source>
        <dbReference type="EMBL" id="QCI08191.1"/>
    </source>
</evidence>
<name>A0A4D6WZQ7_9FLOR</name>
<feature type="binding site" evidence="6">
    <location>
        <begin position="30"/>
        <end position="35"/>
    </location>
    <ligand>
        <name>ATP</name>
        <dbReference type="ChEBI" id="CHEBI:30616"/>
    </ligand>
</feature>
<reference evidence="8" key="1">
    <citation type="journal article" date="2019" name="Mol. Phylogenet. Evol.">
        <title>Morphological evolution and classification of the red algal order Ceramiales inferred using plastid phylogenomics.</title>
        <authorList>
            <person name="Diaz-Tapia P."/>
            <person name="Pasella M.M."/>
            <person name="Verbruggen H."/>
            <person name="Maggs C.A."/>
        </authorList>
    </citation>
    <scope>NUCLEOTIDE SEQUENCE</scope>
    <source>
        <strain evidence="8">29588_2</strain>
    </source>
</reference>
<dbReference type="InterPro" id="IPR012094">
    <property type="entry name" value="tRNA_Ile_lys_synt"/>
</dbReference>
<dbReference type="NCBIfam" id="TIGR02432">
    <property type="entry name" value="lysidine_TilS_N"/>
    <property type="match status" value="1"/>
</dbReference>
<evidence type="ECO:0000256" key="6">
    <source>
        <dbReference type="HAMAP-Rule" id="MF_01161"/>
    </source>
</evidence>
<keyword evidence="8" id="KW-0934">Plastid</keyword>
<dbReference type="InterPro" id="IPR014729">
    <property type="entry name" value="Rossmann-like_a/b/a_fold"/>
</dbReference>
<dbReference type="CDD" id="cd01992">
    <property type="entry name" value="TilS_N"/>
    <property type="match status" value="1"/>
</dbReference>
<evidence type="ECO:0000256" key="3">
    <source>
        <dbReference type="ARBA" id="ARBA00022741"/>
    </source>
</evidence>
<evidence type="ECO:0000259" key="7">
    <source>
        <dbReference type="Pfam" id="PF01171"/>
    </source>
</evidence>
<dbReference type="Gene3D" id="3.40.50.620">
    <property type="entry name" value="HUPs"/>
    <property type="match status" value="1"/>
</dbReference>
<dbReference type="AlphaFoldDB" id="A0A4D6WZQ7"/>
<keyword evidence="2 6" id="KW-0819">tRNA processing</keyword>
<dbReference type="HAMAP" id="MF_01161">
    <property type="entry name" value="tRNA_Ile_lys_synt"/>
    <property type="match status" value="1"/>
</dbReference>
<keyword evidence="4 6" id="KW-0067">ATP-binding</keyword>
<evidence type="ECO:0000256" key="1">
    <source>
        <dbReference type="ARBA" id="ARBA00022598"/>
    </source>
</evidence>
<dbReference type="PANTHER" id="PTHR43033">
    <property type="entry name" value="TRNA(ILE)-LYSIDINE SYNTHASE-RELATED"/>
    <property type="match status" value="1"/>
</dbReference>
<dbReference type="PANTHER" id="PTHR43033:SF1">
    <property type="entry name" value="TRNA(ILE)-LYSIDINE SYNTHASE-RELATED"/>
    <property type="match status" value="1"/>
</dbReference>
<accession>A0A4D6WZQ7</accession>
<protein>
    <recommendedName>
        <fullName evidence="6">tRNA(Ile)-lysidine synthase</fullName>
        <ecNumber evidence="6">6.3.4.19</ecNumber>
    </recommendedName>
    <alternativeName>
        <fullName evidence="6">tRNA(Ile)-2-lysyl-cytidine synthase</fullName>
    </alternativeName>
    <alternativeName>
        <fullName evidence="6">tRNA(Ile)-lysidine synthetase</fullName>
    </alternativeName>
</protein>
<dbReference type="SUPFAM" id="SSF52402">
    <property type="entry name" value="Adenine nucleotide alpha hydrolases-like"/>
    <property type="match status" value="1"/>
</dbReference>
<gene>
    <name evidence="6 8" type="primary">tilS</name>
</gene>
<comment type="catalytic activity">
    <reaction evidence="5 6">
        <text>cytidine(34) in tRNA(Ile2) + L-lysine + ATP = lysidine(34) in tRNA(Ile2) + AMP + diphosphate + H(+)</text>
        <dbReference type="Rhea" id="RHEA:43744"/>
        <dbReference type="Rhea" id="RHEA-COMP:10625"/>
        <dbReference type="Rhea" id="RHEA-COMP:10670"/>
        <dbReference type="ChEBI" id="CHEBI:15378"/>
        <dbReference type="ChEBI" id="CHEBI:30616"/>
        <dbReference type="ChEBI" id="CHEBI:32551"/>
        <dbReference type="ChEBI" id="CHEBI:33019"/>
        <dbReference type="ChEBI" id="CHEBI:82748"/>
        <dbReference type="ChEBI" id="CHEBI:83665"/>
        <dbReference type="ChEBI" id="CHEBI:456215"/>
        <dbReference type="EC" id="6.3.4.19"/>
    </reaction>
</comment>
<sequence length="323" mass="39133">MNIHLNYKLRKNFYELIINNNISCILIAISGGQDSICLIQLIEKLSKDTAKQILIQFIYIDHQWKDSSKAQIQHIINYFKCYNKVIIIYQIKKLTYSETEARKIRYQIINHHAIKYNVSLIITGHTVTDKIETFLQKLLRGTSIDGATSLTYYRYLSKKIIIWRPLLNISRHEINWFYRHSCLPVWSDITNYYYNINRNRIRHELMPYFKNYFCVNIEHNINSFLNISYIDNEYIKQNTIKIYLLSRHKYNIAINYKIIISQHLAIQQRILQLFFYNNFHQSIEKKMLKKLLSLIYQSVNKYNKILWQNKKIYIYNIWLYVAI</sequence>
<dbReference type="EC" id="6.3.4.19" evidence="6"/>
<comment type="function">
    <text evidence="6">Ligates lysine onto the cytidine present at position 34 of the AUA codon-specific tRNA(Ile) that contains the anticodon CAU, in an ATP-dependent manner. Cytidine is converted to lysidine, thus changing the amino acid specificity of the tRNA from methionine to isoleucine.</text>
</comment>
<keyword evidence="3 6" id="KW-0547">Nucleotide-binding</keyword>
<dbReference type="GO" id="GO:0032267">
    <property type="term" value="F:tRNA(Ile)-lysidine synthase activity"/>
    <property type="evidence" value="ECO:0007669"/>
    <property type="project" value="UniProtKB-EC"/>
</dbReference>
<dbReference type="InterPro" id="IPR012795">
    <property type="entry name" value="tRNA_Ile_lys_synt_N"/>
</dbReference>
<geneLocation type="plastid" evidence="8"/>
<reference evidence="8" key="2">
    <citation type="submission" date="2019-04" db="EMBL/GenBank/DDBJ databases">
        <authorList>
            <person name="Pasella M."/>
        </authorList>
    </citation>
    <scope>NUCLEOTIDE SEQUENCE</scope>
    <source>
        <strain evidence="8">29588_2</strain>
    </source>
</reference>
<evidence type="ECO:0000256" key="2">
    <source>
        <dbReference type="ARBA" id="ARBA00022694"/>
    </source>
</evidence>
<comment type="similarity">
    <text evidence="6">Belongs to the tRNA(Ile)-lysidine synthase family.</text>
</comment>